<organism evidence="1 3">
    <name type="scientific">Medicago truncatula</name>
    <name type="common">Barrel medic</name>
    <name type="synonym">Medicago tribuloides</name>
    <dbReference type="NCBI Taxonomy" id="3880"/>
    <lineage>
        <taxon>Eukaryota</taxon>
        <taxon>Viridiplantae</taxon>
        <taxon>Streptophyta</taxon>
        <taxon>Embryophyta</taxon>
        <taxon>Tracheophyta</taxon>
        <taxon>Spermatophyta</taxon>
        <taxon>Magnoliopsida</taxon>
        <taxon>eudicotyledons</taxon>
        <taxon>Gunneridae</taxon>
        <taxon>Pentapetalae</taxon>
        <taxon>rosids</taxon>
        <taxon>fabids</taxon>
        <taxon>Fabales</taxon>
        <taxon>Fabaceae</taxon>
        <taxon>Papilionoideae</taxon>
        <taxon>50 kb inversion clade</taxon>
        <taxon>NPAAA clade</taxon>
        <taxon>Hologalegina</taxon>
        <taxon>IRL clade</taxon>
        <taxon>Trifolieae</taxon>
        <taxon>Medicago</taxon>
    </lineage>
</organism>
<gene>
    <name evidence="1" type="ordered locus">MTR_6g072495</name>
</gene>
<dbReference type="HOGENOM" id="CLU_2593437_0_0_1"/>
<keyword evidence="3" id="KW-1185">Reference proteome</keyword>
<evidence type="ECO:0000313" key="3">
    <source>
        <dbReference type="Proteomes" id="UP000002051"/>
    </source>
</evidence>
<accession>A0A072UAT9</accession>
<reference evidence="2" key="3">
    <citation type="submission" date="2015-04" db="UniProtKB">
        <authorList>
            <consortium name="EnsemblPlants"/>
        </authorList>
    </citation>
    <scope>IDENTIFICATION</scope>
    <source>
        <strain evidence="2">cv. Jemalong A17</strain>
    </source>
</reference>
<evidence type="ECO:0000313" key="2">
    <source>
        <dbReference type="EnsemblPlants" id="KEH26777"/>
    </source>
</evidence>
<proteinExistence type="predicted"/>
<sequence length="80" mass="9168">MDNMQAASPLMVIQQLPTPDIYSCQHPETATPLKLKHATHTEQFQVYDRINQKQKTNCALSPVKLTFVIYRIGDVTFQYA</sequence>
<name>A0A072UAT9_MEDTR</name>
<dbReference type="EnsemblPlants" id="KEH26777">
    <property type="protein sequence ID" value="KEH26777"/>
    <property type="gene ID" value="MTR_6g072495"/>
</dbReference>
<protein>
    <submittedName>
        <fullName evidence="1 2">Uncharacterized protein</fullName>
    </submittedName>
</protein>
<reference evidence="1 3" key="1">
    <citation type="journal article" date="2011" name="Nature">
        <title>The Medicago genome provides insight into the evolution of rhizobial symbioses.</title>
        <authorList>
            <person name="Young N.D."/>
            <person name="Debelle F."/>
            <person name="Oldroyd G.E."/>
            <person name="Geurts R."/>
            <person name="Cannon S.B."/>
            <person name="Udvardi M.K."/>
            <person name="Benedito V.A."/>
            <person name="Mayer K.F."/>
            <person name="Gouzy J."/>
            <person name="Schoof H."/>
            <person name="Van de Peer Y."/>
            <person name="Proost S."/>
            <person name="Cook D.R."/>
            <person name="Meyers B.C."/>
            <person name="Spannagl M."/>
            <person name="Cheung F."/>
            <person name="De Mita S."/>
            <person name="Krishnakumar V."/>
            <person name="Gundlach H."/>
            <person name="Zhou S."/>
            <person name="Mudge J."/>
            <person name="Bharti A.K."/>
            <person name="Murray J.D."/>
            <person name="Naoumkina M.A."/>
            <person name="Rosen B."/>
            <person name="Silverstein K.A."/>
            <person name="Tang H."/>
            <person name="Rombauts S."/>
            <person name="Zhao P.X."/>
            <person name="Zhou P."/>
            <person name="Barbe V."/>
            <person name="Bardou P."/>
            <person name="Bechner M."/>
            <person name="Bellec A."/>
            <person name="Berger A."/>
            <person name="Berges H."/>
            <person name="Bidwell S."/>
            <person name="Bisseling T."/>
            <person name="Choisne N."/>
            <person name="Couloux A."/>
            <person name="Denny R."/>
            <person name="Deshpande S."/>
            <person name="Dai X."/>
            <person name="Doyle J.J."/>
            <person name="Dudez A.M."/>
            <person name="Farmer A.D."/>
            <person name="Fouteau S."/>
            <person name="Franken C."/>
            <person name="Gibelin C."/>
            <person name="Gish J."/>
            <person name="Goldstein S."/>
            <person name="Gonzalez A.J."/>
            <person name="Green P.J."/>
            <person name="Hallab A."/>
            <person name="Hartog M."/>
            <person name="Hua A."/>
            <person name="Humphray S.J."/>
            <person name="Jeong D.H."/>
            <person name="Jing Y."/>
            <person name="Jocker A."/>
            <person name="Kenton S.M."/>
            <person name="Kim D.J."/>
            <person name="Klee K."/>
            <person name="Lai H."/>
            <person name="Lang C."/>
            <person name="Lin S."/>
            <person name="Macmil S.L."/>
            <person name="Magdelenat G."/>
            <person name="Matthews L."/>
            <person name="McCorrison J."/>
            <person name="Monaghan E.L."/>
            <person name="Mun J.H."/>
            <person name="Najar F.Z."/>
            <person name="Nicholson C."/>
            <person name="Noirot C."/>
            <person name="O'Bleness M."/>
            <person name="Paule C.R."/>
            <person name="Poulain J."/>
            <person name="Prion F."/>
            <person name="Qin B."/>
            <person name="Qu C."/>
            <person name="Retzel E.F."/>
            <person name="Riddle C."/>
            <person name="Sallet E."/>
            <person name="Samain S."/>
            <person name="Samson N."/>
            <person name="Sanders I."/>
            <person name="Saurat O."/>
            <person name="Scarpelli C."/>
            <person name="Schiex T."/>
            <person name="Segurens B."/>
            <person name="Severin A.J."/>
            <person name="Sherrier D.J."/>
            <person name="Shi R."/>
            <person name="Sims S."/>
            <person name="Singer S.R."/>
            <person name="Sinharoy S."/>
            <person name="Sterck L."/>
            <person name="Viollet A."/>
            <person name="Wang B.B."/>
            <person name="Wang K."/>
            <person name="Wang M."/>
            <person name="Wang X."/>
            <person name="Warfsmann J."/>
            <person name="Weissenbach J."/>
            <person name="White D.D."/>
            <person name="White J.D."/>
            <person name="Wiley G.B."/>
            <person name="Wincker P."/>
            <person name="Xing Y."/>
            <person name="Yang L."/>
            <person name="Yao Z."/>
            <person name="Ying F."/>
            <person name="Zhai J."/>
            <person name="Zhou L."/>
            <person name="Zuber A."/>
            <person name="Denarie J."/>
            <person name="Dixon R.A."/>
            <person name="May G.D."/>
            <person name="Schwartz D.C."/>
            <person name="Rogers J."/>
            <person name="Quetier F."/>
            <person name="Town C.D."/>
            <person name="Roe B.A."/>
        </authorList>
    </citation>
    <scope>NUCLEOTIDE SEQUENCE [LARGE SCALE GENOMIC DNA]</scope>
    <source>
        <strain evidence="1">A17</strain>
        <strain evidence="2 3">cv. Jemalong A17</strain>
    </source>
</reference>
<dbReference type="Proteomes" id="UP000002051">
    <property type="component" value="Chromosome 6"/>
</dbReference>
<dbReference type="EMBL" id="CM001222">
    <property type="protein sequence ID" value="KEH26777.1"/>
    <property type="molecule type" value="Genomic_DNA"/>
</dbReference>
<reference evidence="1 3" key="2">
    <citation type="journal article" date="2014" name="BMC Genomics">
        <title>An improved genome release (version Mt4.0) for the model legume Medicago truncatula.</title>
        <authorList>
            <person name="Tang H."/>
            <person name="Krishnakumar V."/>
            <person name="Bidwell S."/>
            <person name="Rosen B."/>
            <person name="Chan A."/>
            <person name="Zhou S."/>
            <person name="Gentzbittel L."/>
            <person name="Childs K.L."/>
            <person name="Yandell M."/>
            <person name="Gundlach H."/>
            <person name="Mayer K.F."/>
            <person name="Schwartz D.C."/>
            <person name="Town C.D."/>
        </authorList>
    </citation>
    <scope>GENOME REANNOTATION</scope>
    <source>
        <strain evidence="1">A17</strain>
        <strain evidence="2 3">cv. Jemalong A17</strain>
    </source>
</reference>
<evidence type="ECO:0000313" key="1">
    <source>
        <dbReference type="EMBL" id="KEH26777.1"/>
    </source>
</evidence>
<dbReference type="AlphaFoldDB" id="A0A072UAT9"/>